<dbReference type="Gene3D" id="3.30.420.10">
    <property type="entry name" value="Ribonuclease H-like superfamily/Ribonuclease H"/>
    <property type="match status" value="1"/>
</dbReference>
<proteinExistence type="predicted"/>
<keyword evidence="3" id="KW-1185">Reference proteome</keyword>
<protein>
    <recommendedName>
        <fullName evidence="1">RNase H type-1 domain-containing protein</fullName>
    </recommendedName>
</protein>
<dbReference type="InterPro" id="IPR002156">
    <property type="entry name" value="RNaseH_domain"/>
</dbReference>
<dbReference type="Pfam" id="PF00075">
    <property type="entry name" value="RNase_H"/>
    <property type="match status" value="1"/>
</dbReference>
<organism evidence="2 3">
    <name type="scientific">Rhynocoris fuscipes</name>
    <dbReference type="NCBI Taxonomy" id="488301"/>
    <lineage>
        <taxon>Eukaryota</taxon>
        <taxon>Metazoa</taxon>
        <taxon>Ecdysozoa</taxon>
        <taxon>Arthropoda</taxon>
        <taxon>Hexapoda</taxon>
        <taxon>Insecta</taxon>
        <taxon>Pterygota</taxon>
        <taxon>Neoptera</taxon>
        <taxon>Paraneoptera</taxon>
        <taxon>Hemiptera</taxon>
        <taxon>Heteroptera</taxon>
        <taxon>Panheteroptera</taxon>
        <taxon>Cimicomorpha</taxon>
        <taxon>Reduviidae</taxon>
        <taxon>Harpactorinae</taxon>
        <taxon>Harpactorini</taxon>
        <taxon>Rhynocoris</taxon>
    </lineage>
</organism>
<dbReference type="InterPro" id="IPR012337">
    <property type="entry name" value="RNaseH-like_sf"/>
</dbReference>
<sequence>MQAEFNSRFSQAVLKALEAEQISSKLIWECIVALQDLGRHNQVTLAWVPGHSGHRGNEKADEAARLGATLEFIGPEPFCGLSRSIIRSSILNRLNIQSQEWWQKIPGQRQAKLAIKGRSKRFTADLLNQERKIVRMVVGLLTGHCRLNKHMYNMRLADDDLCRFCLEEEETAVHVLCQCARLRLRIMGDPYPSPCSFMEEPLSGLKAFINESGLGAFL</sequence>
<dbReference type="Proteomes" id="UP001461498">
    <property type="component" value="Unassembled WGS sequence"/>
</dbReference>
<feature type="domain" description="RNase H type-1" evidence="1">
    <location>
        <begin position="1"/>
        <end position="69"/>
    </location>
</feature>
<evidence type="ECO:0000313" key="3">
    <source>
        <dbReference type="Proteomes" id="UP001461498"/>
    </source>
</evidence>
<gene>
    <name evidence="2" type="ORF">O3M35_003884</name>
</gene>
<evidence type="ECO:0000259" key="1">
    <source>
        <dbReference type="PROSITE" id="PS50879"/>
    </source>
</evidence>
<dbReference type="EMBL" id="JAPXFL010000013">
    <property type="protein sequence ID" value="KAK9497993.1"/>
    <property type="molecule type" value="Genomic_DNA"/>
</dbReference>
<comment type="caution">
    <text evidence="2">The sequence shown here is derived from an EMBL/GenBank/DDBJ whole genome shotgun (WGS) entry which is preliminary data.</text>
</comment>
<dbReference type="AlphaFoldDB" id="A0AAW1CJY1"/>
<dbReference type="PROSITE" id="PS50879">
    <property type="entry name" value="RNASE_H_1"/>
    <property type="match status" value="1"/>
</dbReference>
<dbReference type="SUPFAM" id="SSF53098">
    <property type="entry name" value="Ribonuclease H-like"/>
    <property type="match status" value="1"/>
</dbReference>
<dbReference type="GO" id="GO:0003676">
    <property type="term" value="F:nucleic acid binding"/>
    <property type="evidence" value="ECO:0007669"/>
    <property type="project" value="InterPro"/>
</dbReference>
<accession>A0AAW1CJY1</accession>
<dbReference type="InterPro" id="IPR036397">
    <property type="entry name" value="RNaseH_sf"/>
</dbReference>
<name>A0AAW1CJY1_9HEMI</name>
<evidence type="ECO:0000313" key="2">
    <source>
        <dbReference type="EMBL" id="KAK9497993.1"/>
    </source>
</evidence>
<dbReference type="GO" id="GO:0004523">
    <property type="term" value="F:RNA-DNA hybrid ribonuclease activity"/>
    <property type="evidence" value="ECO:0007669"/>
    <property type="project" value="InterPro"/>
</dbReference>
<reference evidence="2 3" key="1">
    <citation type="submission" date="2022-12" db="EMBL/GenBank/DDBJ databases">
        <title>Chromosome-level genome assembly of true bugs.</title>
        <authorList>
            <person name="Ma L."/>
            <person name="Li H."/>
        </authorList>
    </citation>
    <scope>NUCLEOTIDE SEQUENCE [LARGE SCALE GENOMIC DNA]</scope>
    <source>
        <strain evidence="2">Lab_2022b</strain>
    </source>
</reference>